<dbReference type="OrthoDB" id="5515706at2"/>
<evidence type="ECO:0000259" key="1">
    <source>
        <dbReference type="Pfam" id="PF09992"/>
    </source>
</evidence>
<dbReference type="Pfam" id="PF09992">
    <property type="entry name" value="NAGPA"/>
    <property type="match status" value="1"/>
</dbReference>
<comment type="caution">
    <text evidence="2">The sequence shown here is derived from an EMBL/GenBank/DDBJ whole genome shotgun (WGS) entry which is preliminary data.</text>
</comment>
<protein>
    <recommendedName>
        <fullName evidence="1">Phosphodiester glycosidase domain-containing protein</fullName>
    </recommendedName>
</protein>
<dbReference type="AlphaFoldDB" id="A0A4Z0Q2P8"/>
<gene>
    <name evidence="2" type="ORF">E5K00_03540</name>
</gene>
<evidence type="ECO:0000313" key="2">
    <source>
        <dbReference type="EMBL" id="TGE24300.1"/>
    </source>
</evidence>
<organism evidence="2 3">
    <name type="scientific">Hymenobacter aquaticus</name>
    <dbReference type="NCBI Taxonomy" id="1867101"/>
    <lineage>
        <taxon>Bacteria</taxon>
        <taxon>Pseudomonadati</taxon>
        <taxon>Bacteroidota</taxon>
        <taxon>Cytophagia</taxon>
        <taxon>Cytophagales</taxon>
        <taxon>Hymenobacteraceae</taxon>
        <taxon>Hymenobacter</taxon>
    </lineage>
</organism>
<proteinExistence type="predicted"/>
<reference evidence="2 3" key="1">
    <citation type="submission" date="2019-04" db="EMBL/GenBank/DDBJ databases">
        <authorList>
            <person name="Feng G."/>
            <person name="Zhang J."/>
            <person name="Zhu H."/>
        </authorList>
    </citation>
    <scope>NUCLEOTIDE SEQUENCE [LARGE SCALE GENOMIC DNA]</scope>
    <source>
        <strain evidence="2 3">JCM 31653</strain>
    </source>
</reference>
<dbReference type="EMBL" id="SRLC01000001">
    <property type="protein sequence ID" value="TGE24300.1"/>
    <property type="molecule type" value="Genomic_DNA"/>
</dbReference>
<sequence length="231" mass="25497">MLAGLCLGLGGCAPADSGYVSYEADVRQQELRLCWQDEQNQRLGSLERLTAWLSGQGRTVVFAMNAGMFRPDYSPLGLFIEEDRVVTPLDTAVGAGNFYLQPNGVFYTTVDQQAVVCPTRSFRYSGRIRYATQSGPMLVVEGRIHPAFTPGSTNRQVRNGVGILPDGQVLLAMSKQKVSLYEFADFFRRRGCRNALYLDGFVSRAYAPAQGWQQTDGNFGVMLAVTEPVNE</sequence>
<dbReference type="RefSeq" id="WP_135461744.1">
    <property type="nucleotide sequence ID" value="NZ_SRLC01000001.1"/>
</dbReference>
<keyword evidence="3" id="KW-1185">Reference proteome</keyword>
<evidence type="ECO:0000313" key="3">
    <source>
        <dbReference type="Proteomes" id="UP000297549"/>
    </source>
</evidence>
<dbReference type="Proteomes" id="UP000297549">
    <property type="component" value="Unassembled WGS sequence"/>
</dbReference>
<dbReference type="InterPro" id="IPR018711">
    <property type="entry name" value="NAGPA"/>
</dbReference>
<feature type="domain" description="Phosphodiester glycosidase" evidence="1">
    <location>
        <begin position="59"/>
        <end position="207"/>
    </location>
</feature>
<accession>A0A4Z0Q2P8</accession>
<name>A0A4Z0Q2P8_9BACT</name>